<dbReference type="AlphaFoldDB" id="A0A7C3WL46"/>
<reference evidence="1" key="1">
    <citation type="journal article" date="2020" name="mSystems">
        <title>Genome- and Community-Level Interaction Insights into Carbon Utilization and Element Cycling Functions of Hydrothermarchaeota in Hydrothermal Sediment.</title>
        <authorList>
            <person name="Zhou Z."/>
            <person name="Liu Y."/>
            <person name="Xu W."/>
            <person name="Pan J."/>
            <person name="Luo Z.H."/>
            <person name="Li M."/>
        </authorList>
    </citation>
    <scope>NUCLEOTIDE SEQUENCE [LARGE SCALE GENOMIC DNA]</scope>
    <source>
        <strain evidence="1">SpSt-751</strain>
    </source>
</reference>
<dbReference type="EMBL" id="DTGA01000017">
    <property type="protein sequence ID" value="HGB30346.1"/>
    <property type="molecule type" value="Genomic_DNA"/>
</dbReference>
<dbReference type="SUPFAM" id="SSF64182">
    <property type="entry name" value="DHH phosphoesterases"/>
    <property type="match status" value="1"/>
</dbReference>
<name>A0A7C3WL46_9BACT</name>
<organism evidence="1">
    <name type="scientific">Dictyoglomus turgidum</name>
    <dbReference type="NCBI Taxonomy" id="513050"/>
    <lineage>
        <taxon>Bacteria</taxon>
        <taxon>Pseudomonadati</taxon>
        <taxon>Dictyoglomota</taxon>
        <taxon>Dictyoglomia</taxon>
        <taxon>Dictyoglomales</taxon>
        <taxon>Dictyoglomaceae</taxon>
        <taxon>Dictyoglomus</taxon>
    </lineage>
</organism>
<protein>
    <recommendedName>
        <fullName evidence="2">DHHA1 domain-containing protein</fullName>
    </recommendedName>
</protein>
<evidence type="ECO:0000313" key="1">
    <source>
        <dbReference type="EMBL" id="HGB30346.1"/>
    </source>
</evidence>
<gene>
    <name evidence="1" type="ORF">ENV35_00545</name>
</gene>
<comment type="caution">
    <text evidence="1">The sequence shown here is derived from an EMBL/GenBank/DDBJ whole genome shotgun (WGS) entry which is preliminary data.</text>
</comment>
<proteinExistence type="predicted"/>
<dbReference type="InterPro" id="IPR038763">
    <property type="entry name" value="DHH_sf"/>
</dbReference>
<accession>A0A7C3WL46</accession>
<sequence length="383" mass="44549">MSKFLKAVDEKIKPLVDSIDTYIKSLEIRGLVSFYDADWGGIPTQVMFDRICKKLHGVKPMSHWITYLYTEKAIDFSKKINPTNVCFLDYEPHEEINEICKSADKVGIFGHHKERSDLKELCKNNRRFFYFNPRDWEGNLDGSYSRGLPILYPFLKIAENYGIEVSFVAALGLRGYGYRRLYDEMFSSNKKFLENNIDQIIENVNLLISYRLKNCYSIVEALYTAKSPNDESIRRIKRLCFENRLAEKKNEVIGKAIINSIILDDVQIFPIETDFELIKPFVGELNKVRISARFGTTVCVQYINNIKKLRKISIRTSRDVDVPSLLKVAHEEQKYKNFGGHERSGGFISDDRNFKFILKNFLEIYFSKTGQPKKIELDDLSTL</sequence>
<evidence type="ECO:0008006" key="2">
    <source>
        <dbReference type="Google" id="ProtNLM"/>
    </source>
</evidence>